<keyword evidence="1 5" id="KW-0732">Signal</keyword>
<dbReference type="SUPFAM" id="SSF50969">
    <property type="entry name" value="YVTN repeat-like/Quinoprotein amine dehydrogenase"/>
    <property type="match status" value="1"/>
</dbReference>
<feature type="signal peptide" evidence="5">
    <location>
        <begin position="1"/>
        <end position="29"/>
    </location>
</feature>
<dbReference type="Gene3D" id="2.130.10.10">
    <property type="entry name" value="YVTN repeat-like/Quinoprotein amine dehydrogenase"/>
    <property type="match status" value="2"/>
</dbReference>
<dbReference type="PANTHER" id="PTHR23221">
    <property type="entry name" value="GLYCOSYLPHOSPHATIDYLINOSITOL PHOSPHOLIPASE D"/>
    <property type="match status" value="1"/>
</dbReference>
<keyword evidence="4" id="KW-0325">Glycoprotein</keyword>
<evidence type="ECO:0000256" key="1">
    <source>
        <dbReference type="ARBA" id="ARBA00022729"/>
    </source>
</evidence>
<dbReference type="RefSeq" id="WP_285662227.1">
    <property type="nucleotide sequence ID" value="NZ_BSTX01000001.1"/>
</dbReference>
<dbReference type="PANTHER" id="PTHR23221:SF7">
    <property type="entry name" value="PHOSPHATIDYLINOSITOL-GLYCAN-SPECIFIC PHOSPHOLIPASE D"/>
    <property type="match status" value="1"/>
</dbReference>
<dbReference type="GO" id="GO:0008305">
    <property type="term" value="C:integrin complex"/>
    <property type="evidence" value="ECO:0007669"/>
    <property type="project" value="InterPro"/>
</dbReference>
<dbReference type="GO" id="GO:0016787">
    <property type="term" value="F:hydrolase activity"/>
    <property type="evidence" value="ECO:0007669"/>
    <property type="project" value="UniProtKB-KW"/>
</dbReference>
<dbReference type="PRINTS" id="PR01185">
    <property type="entry name" value="INTEGRINA"/>
</dbReference>
<dbReference type="AlphaFoldDB" id="A0A9W6SK39"/>
<dbReference type="PROSITE" id="PS51470">
    <property type="entry name" value="FG_GAP"/>
    <property type="match status" value="3"/>
</dbReference>
<gene>
    <name evidence="6" type="ORF">Afil01_19010</name>
</gene>
<evidence type="ECO:0000313" key="6">
    <source>
        <dbReference type="EMBL" id="GLZ77094.1"/>
    </source>
</evidence>
<evidence type="ECO:0000256" key="5">
    <source>
        <dbReference type="SAM" id="SignalP"/>
    </source>
</evidence>
<sequence length="924" mass="94247">MRKRVPAILAALTVVAAGLITIVPASAEAAEPANAVPADRAVRLPGGTFTALGDDTAHGRIYIALNNPDAVAVARTDGTLATTITGVTRPSELVVAPDGATVYAIESGSSSFARVDTATNAVDRVLLPETHCPESATFTGGRLWYSYRVCGAETRSLASYDPASGAITESGVNVAAGDVRALPQRPERLLVLSAAADGGMRVYDATRDTPIEVARTDRGGCFAATFINGGDAVIATCAGSNAHPVYLTADLTTDQSISDDTATSAAVSASPDGKNIAVASRTWNAASQTIRIRSIGNGLPGESVRSYTARDLAPESVVLTDGSMLLIVDASATNHPLLRIHKAPYHRVTFIDARSAIAPIDYHGTARLSGTLMSWDGNWRSSPLAAGTIRVWRSDRTGARAVGTASVGPDGTFAFDDPAGAVTGQIVYTFSFDGDERHLRSSGSQSVIVRPVPFDFDGDGRADGVSGAPWEDTGRSTDTGQLHVFPAGAKGLDLGAGRIFDQDTPDVSGSNETGDRFGSSFASGDFDADGFADLAVGVPGEDNDAYRDGGAVILLYGSVYGLTSRSRMLARDVAGAEFGRSLAAGDFDGDGAADLAVGAPGEGSGRTFVYAGSRGGGMDTTARVALGQGLGQRPVPGASYTGDHFGWSLATGDINGDGRSDLVVGTPHDRDDTDAPTGSVTVLYGRAETAFLTSDGAQWISKETAGVPGAAGPANPKTGDGSDEFGLKVAMGDFNGDGKDDLAVAAPGAHVKNAAGKDQPDAGTVTVLYSDGAKLGTTGATEITQLSGPVFGAPADNDFFGDTLAAGDANGDGTDELAMFSYGDDRLWIAPGSPKGLDIGATAMWSQDTPGVPGSAESGDKWGSSLRFLSGDTPLLLVGAPGEDDRQGAFTVIRGLSGTGAVFVGEDSPGVPGTAEKGDGFGTF</sequence>
<keyword evidence="7" id="KW-1185">Reference proteome</keyword>
<evidence type="ECO:0000313" key="7">
    <source>
        <dbReference type="Proteomes" id="UP001165079"/>
    </source>
</evidence>
<dbReference type="InterPro" id="IPR000413">
    <property type="entry name" value="Integrin_alpha"/>
</dbReference>
<dbReference type="InterPro" id="IPR015943">
    <property type="entry name" value="WD40/YVTN_repeat-like_dom_sf"/>
</dbReference>
<name>A0A9W6SK39_9ACTN</name>
<dbReference type="InterPro" id="IPR028994">
    <property type="entry name" value="Integrin_alpha_N"/>
</dbReference>
<evidence type="ECO:0000256" key="4">
    <source>
        <dbReference type="ARBA" id="ARBA00023180"/>
    </source>
</evidence>
<dbReference type="Pfam" id="PF01839">
    <property type="entry name" value="FG-GAP"/>
    <property type="match status" value="4"/>
</dbReference>
<evidence type="ECO:0000256" key="3">
    <source>
        <dbReference type="ARBA" id="ARBA00022801"/>
    </source>
</evidence>
<dbReference type="EMBL" id="BSTX01000001">
    <property type="protein sequence ID" value="GLZ77094.1"/>
    <property type="molecule type" value="Genomic_DNA"/>
</dbReference>
<proteinExistence type="predicted"/>
<dbReference type="Gene3D" id="2.130.10.130">
    <property type="entry name" value="Integrin alpha, N-terminal"/>
    <property type="match status" value="3"/>
</dbReference>
<organism evidence="6 7">
    <name type="scientific">Actinorhabdospora filicis</name>
    <dbReference type="NCBI Taxonomy" id="1785913"/>
    <lineage>
        <taxon>Bacteria</taxon>
        <taxon>Bacillati</taxon>
        <taxon>Actinomycetota</taxon>
        <taxon>Actinomycetes</taxon>
        <taxon>Micromonosporales</taxon>
        <taxon>Micromonosporaceae</taxon>
        <taxon>Actinorhabdospora</taxon>
    </lineage>
</organism>
<feature type="chain" id="PRO_5040845870" description="FG-GAP repeat protein" evidence="5">
    <location>
        <begin position="30"/>
        <end position="924"/>
    </location>
</feature>
<comment type="caution">
    <text evidence="6">The sequence shown here is derived from an EMBL/GenBank/DDBJ whole genome shotgun (WGS) entry which is preliminary data.</text>
</comment>
<keyword evidence="2" id="KW-0677">Repeat</keyword>
<dbReference type="InterPro" id="IPR013519">
    <property type="entry name" value="Int_alpha_beta-p"/>
</dbReference>
<dbReference type="Proteomes" id="UP001165079">
    <property type="component" value="Unassembled WGS sequence"/>
</dbReference>
<evidence type="ECO:0008006" key="8">
    <source>
        <dbReference type="Google" id="ProtNLM"/>
    </source>
</evidence>
<dbReference type="SUPFAM" id="SSF69318">
    <property type="entry name" value="Integrin alpha N-terminal domain"/>
    <property type="match status" value="1"/>
</dbReference>
<dbReference type="InterPro" id="IPR013517">
    <property type="entry name" value="FG-GAP"/>
</dbReference>
<reference evidence="6" key="1">
    <citation type="submission" date="2023-03" db="EMBL/GenBank/DDBJ databases">
        <title>Actinorhabdospora filicis NBRC 111898.</title>
        <authorList>
            <person name="Ichikawa N."/>
            <person name="Sato H."/>
            <person name="Tonouchi N."/>
        </authorList>
    </citation>
    <scope>NUCLEOTIDE SEQUENCE</scope>
    <source>
        <strain evidence="6">NBRC 111898</strain>
    </source>
</reference>
<protein>
    <recommendedName>
        <fullName evidence="8">FG-GAP repeat protein</fullName>
    </recommendedName>
</protein>
<dbReference type="GO" id="GO:0007155">
    <property type="term" value="P:cell adhesion"/>
    <property type="evidence" value="ECO:0007669"/>
    <property type="project" value="InterPro"/>
</dbReference>
<accession>A0A9W6SK39</accession>
<evidence type="ECO:0000256" key="2">
    <source>
        <dbReference type="ARBA" id="ARBA00022737"/>
    </source>
</evidence>
<keyword evidence="3" id="KW-0378">Hydrolase</keyword>
<dbReference type="InterPro" id="IPR011044">
    <property type="entry name" value="Quino_amine_DH_bsu"/>
</dbReference>
<dbReference type="SMART" id="SM00191">
    <property type="entry name" value="Int_alpha"/>
    <property type="match status" value="5"/>
</dbReference>